<dbReference type="Proteomes" id="UP000264840">
    <property type="component" value="Unplaced"/>
</dbReference>
<sequence length="172" mass="19398">MFLIFKTRLEIPLLRDRPRQPENQGGTSSQLHSTLTANTAASGHAHTSTIACYCPPKGYLMEFLNSAVEKNTTFVESAYFIISGFIGIPNIRYYFVFLCFIYILAVVGNTLVMIVITLDHMLRSPKYIAVFNLAFTDLLSSSALVPKVVDISLYDKRSPELKSIFEIFEKKN</sequence>
<dbReference type="InterPro" id="IPR017452">
    <property type="entry name" value="GPCR_Rhodpsn_7TM"/>
</dbReference>
<keyword evidence="8" id="KW-0675">Receptor</keyword>
<proteinExistence type="predicted"/>
<dbReference type="PROSITE" id="PS50262">
    <property type="entry name" value="G_PROTEIN_RECEP_F1_2"/>
    <property type="match status" value="1"/>
</dbReference>
<feature type="transmembrane region" description="Helical" evidence="10">
    <location>
        <begin position="93"/>
        <end position="116"/>
    </location>
</feature>
<evidence type="ECO:0000313" key="13">
    <source>
        <dbReference type="Proteomes" id="UP000264840"/>
    </source>
</evidence>
<keyword evidence="4" id="KW-0552">Olfaction</keyword>
<dbReference type="GO" id="GO:0005886">
    <property type="term" value="C:plasma membrane"/>
    <property type="evidence" value="ECO:0007669"/>
    <property type="project" value="UniProtKB-SubCell"/>
</dbReference>
<evidence type="ECO:0000256" key="6">
    <source>
        <dbReference type="ARBA" id="ARBA00023040"/>
    </source>
</evidence>
<keyword evidence="5 10" id="KW-1133">Transmembrane helix</keyword>
<name>A0A3Q2WCT3_HAPBU</name>
<evidence type="ECO:0000256" key="3">
    <source>
        <dbReference type="ARBA" id="ARBA00022692"/>
    </source>
</evidence>
<evidence type="ECO:0000256" key="9">
    <source>
        <dbReference type="ARBA" id="ARBA00023224"/>
    </source>
</evidence>
<keyword evidence="2" id="KW-1003">Cell membrane</keyword>
<keyword evidence="3 10" id="KW-0812">Transmembrane</keyword>
<organism evidence="12 13">
    <name type="scientific">Haplochromis burtoni</name>
    <name type="common">Burton's mouthbrooder</name>
    <name type="synonym">Chromis burtoni</name>
    <dbReference type="NCBI Taxonomy" id="8153"/>
    <lineage>
        <taxon>Eukaryota</taxon>
        <taxon>Metazoa</taxon>
        <taxon>Chordata</taxon>
        <taxon>Craniata</taxon>
        <taxon>Vertebrata</taxon>
        <taxon>Euteleostomi</taxon>
        <taxon>Actinopterygii</taxon>
        <taxon>Neopterygii</taxon>
        <taxon>Teleostei</taxon>
        <taxon>Neoteleostei</taxon>
        <taxon>Acanthomorphata</taxon>
        <taxon>Ovalentaria</taxon>
        <taxon>Cichlomorphae</taxon>
        <taxon>Cichliformes</taxon>
        <taxon>Cichlidae</taxon>
        <taxon>African cichlids</taxon>
        <taxon>Pseudocrenilabrinae</taxon>
        <taxon>Haplochromini</taxon>
        <taxon>Haplochromis</taxon>
    </lineage>
</organism>
<dbReference type="Gene3D" id="1.20.1070.10">
    <property type="entry name" value="Rhodopsin 7-helix transmembrane proteins"/>
    <property type="match status" value="1"/>
</dbReference>
<dbReference type="InterPro" id="IPR000276">
    <property type="entry name" value="GPCR_Rhodpsn"/>
</dbReference>
<evidence type="ECO:0000256" key="2">
    <source>
        <dbReference type="ARBA" id="ARBA00022475"/>
    </source>
</evidence>
<evidence type="ECO:0000259" key="11">
    <source>
        <dbReference type="PROSITE" id="PS50262"/>
    </source>
</evidence>
<dbReference type="InterPro" id="IPR000725">
    <property type="entry name" value="Olfact_rcpt"/>
</dbReference>
<keyword evidence="6" id="KW-0297">G-protein coupled receptor</keyword>
<dbReference type="AlphaFoldDB" id="A0A3Q2WCT3"/>
<evidence type="ECO:0000256" key="1">
    <source>
        <dbReference type="ARBA" id="ARBA00004651"/>
    </source>
</evidence>
<dbReference type="InterPro" id="IPR050516">
    <property type="entry name" value="Olfactory_GPCR"/>
</dbReference>
<reference evidence="12" key="1">
    <citation type="submission" date="2025-08" db="UniProtKB">
        <authorList>
            <consortium name="Ensembl"/>
        </authorList>
    </citation>
    <scope>IDENTIFICATION</scope>
</reference>
<keyword evidence="7 10" id="KW-0472">Membrane</keyword>
<evidence type="ECO:0000256" key="10">
    <source>
        <dbReference type="SAM" id="Phobius"/>
    </source>
</evidence>
<dbReference type="PRINTS" id="PR00237">
    <property type="entry name" value="GPCRRHODOPSN"/>
</dbReference>
<protein>
    <recommendedName>
        <fullName evidence="11">G-protein coupled receptors family 1 profile domain-containing protein</fullName>
    </recommendedName>
</protein>
<dbReference type="GO" id="GO:0004930">
    <property type="term" value="F:G protein-coupled receptor activity"/>
    <property type="evidence" value="ECO:0007669"/>
    <property type="project" value="UniProtKB-KW"/>
</dbReference>
<keyword evidence="4" id="KW-0716">Sensory transduction</keyword>
<reference evidence="12" key="2">
    <citation type="submission" date="2025-09" db="UniProtKB">
        <authorList>
            <consortium name="Ensembl"/>
        </authorList>
    </citation>
    <scope>IDENTIFICATION</scope>
</reference>
<evidence type="ECO:0000256" key="8">
    <source>
        <dbReference type="ARBA" id="ARBA00023170"/>
    </source>
</evidence>
<evidence type="ECO:0000256" key="4">
    <source>
        <dbReference type="ARBA" id="ARBA00022725"/>
    </source>
</evidence>
<evidence type="ECO:0000313" key="12">
    <source>
        <dbReference type="Ensembl" id="ENSHBUP00000022775.1"/>
    </source>
</evidence>
<evidence type="ECO:0000256" key="5">
    <source>
        <dbReference type="ARBA" id="ARBA00022989"/>
    </source>
</evidence>
<dbReference type="SUPFAM" id="SSF81321">
    <property type="entry name" value="Family A G protein-coupled receptor-like"/>
    <property type="match status" value="1"/>
</dbReference>
<feature type="domain" description="G-protein coupled receptors family 1 profile" evidence="11">
    <location>
        <begin position="108"/>
        <end position="172"/>
    </location>
</feature>
<evidence type="ECO:0000256" key="7">
    <source>
        <dbReference type="ARBA" id="ARBA00023136"/>
    </source>
</evidence>
<dbReference type="PANTHER" id="PTHR26452">
    <property type="entry name" value="OLFACTORY RECEPTOR"/>
    <property type="match status" value="1"/>
</dbReference>
<dbReference type="Pfam" id="PF13853">
    <property type="entry name" value="7tm_4"/>
    <property type="match status" value="1"/>
</dbReference>
<dbReference type="Ensembl" id="ENSHBUT00000012771.1">
    <property type="protein sequence ID" value="ENSHBUP00000022775.1"/>
    <property type="gene ID" value="ENSHBUG00000003240.1"/>
</dbReference>
<dbReference type="GO" id="GO:0004984">
    <property type="term" value="F:olfactory receptor activity"/>
    <property type="evidence" value="ECO:0007669"/>
    <property type="project" value="InterPro"/>
</dbReference>
<accession>A0A3Q2WCT3</accession>
<dbReference type="GeneTree" id="ENSGT00950000182847"/>
<dbReference type="STRING" id="8153.ENSHBUP00000022775"/>
<comment type="subcellular location">
    <subcellularLocation>
        <location evidence="1">Cell membrane</location>
        <topology evidence="1">Multi-pass membrane protein</topology>
    </subcellularLocation>
</comment>
<keyword evidence="13" id="KW-1185">Reference proteome</keyword>
<keyword evidence="9" id="KW-0807">Transducer</keyword>